<feature type="chain" id="PRO_5028986185" evidence="1">
    <location>
        <begin position="23"/>
        <end position="466"/>
    </location>
</feature>
<organism evidence="2 3">
    <name type="scientific">Lacibacter sediminis</name>
    <dbReference type="NCBI Taxonomy" id="2760713"/>
    <lineage>
        <taxon>Bacteria</taxon>
        <taxon>Pseudomonadati</taxon>
        <taxon>Bacteroidota</taxon>
        <taxon>Chitinophagia</taxon>
        <taxon>Chitinophagales</taxon>
        <taxon>Chitinophagaceae</taxon>
        <taxon>Lacibacter</taxon>
    </lineage>
</organism>
<feature type="signal peptide" evidence="1">
    <location>
        <begin position="1"/>
        <end position="22"/>
    </location>
</feature>
<sequence>MNPKRLILLSYLVTICISTAYSQNTNMPGYDVIATHFFYTYELPVSFPGNVFEFHKKKDGWYLAEVENNSKQRLKYELLWNKKTNGFNKLSYKISIDTSNSKANFLENKASTGIGDFELYAFERISYYGYSGWDWDVIQMGKTEQTFSEFELESLARAYSNYATGFLYDQYGYHFENGDTARKKISTATPISSYRISKFHEYIKKSIDYYRLLAEKNPDYQTRVGKVSLKLSGESMFAWSTLKMIGSENKATEFIKTGLYNDSILHIAELLLNDAPQNSILFTSGDNQTYSLWYMQETKGLRKDVKVIDINLLGLNRYISFLKKHEKIRFSIPDSILHNKTFSVLYKHPNINSSNSIDIDSLTKQIITNVGPISEISSYSMSSDSIRYFTNQKIYFNPLIPLNSEITTISEVKLIYLGDYLYGSDLLLIDLINMNRADKKILITFQYELLSSLLTPEKGLFLFSEN</sequence>
<gene>
    <name evidence="2" type="ORF">H4075_19140</name>
</gene>
<reference evidence="3" key="1">
    <citation type="submission" date="2020-08" db="EMBL/GenBank/DDBJ databases">
        <title>Lacibacter sp. S13-6-6 genome sequencing.</title>
        <authorList>
            <person name="Jin L."/>
        </authorList>
    </citation>
    <scope>NUCLEOTIDE SEQUENCE [LARGE SCALE GENOMIC DNA]</scope>
    <source>
        <strain evidence="3">S13-6-6</strain>
    </source>
</reference>
<evidence type="ECO:0000313" key="3">
    <source>
        <dbReference type="Proteomes" id="UP000515344"/>
    </source>
</evidence>
<protein>
    <submittedName>
        <fullName evidence="2">Uncharacterized protein</fullName>
    </submittedName>
</protein>
<accession>A0A7G5XFA9</accession>
<dbReference type="RefSeq" id="WP_182802424.1">
    <property type="nucleotide sequence ID" value="NZ_CP060007.1"/>
</dbReference>
<keyword evidence="3" id="KW-1185">Reference proteome</keyword>
<dbReference type="PANTHER" id="PTHR16214">
    <property type="entry name" value="TRANSMEMBRANE PROTEIN 260"/>
    <property type="match status" value="1"/>
</dbReference>
<proteinExistence type="predicted"/>
<name>A0A7G5XFA9_9BACT</name>
<keyword evidence="1" id="KW-0732">Signal</keyword>
<dbReference type="EMBL" id="CP060007">
    <property type="protein sequence ID" value="QNA44162.1"/>
    <property type="molecule type" value="Genomic_DNA"/>
</dbReference>
<evidence type="ECO:0000313" key="2">
    <source>
        <dbReference type="EMBL" id="QNA44162.1"/>
    </source>
</evidence>
<evidence type="ECO:0000256" key="1">
    <source>
        <dbReference type="SAM" id="SignalP"/>
    </source>
</evidence>
<dbReference type="Proteomes" id="UP000515344">
    <property type="component" value="Chromosome"/>
</dbReference>
<dbReference type="InterPro" id="IPR052724">
    <property type="entry name" value="GT117_domain-containing"/>
</dbReference>
<dbReference type="PANTHER" id="PTHR16214:SF3">
    <property type="entry name" value="TRANSMEMBRANE PROTEIN 260"/>
    <property type="match status" value="1"/>
</dbReference>
<dbReference type="KEGG" id="lacs:H4075_19140"/>
<dbReference type="AlphaFoldDB" id="A0A7G5XFA9"/>